<evidence type="ECO:0000259" key="4">
    <source>
        <dbReference type="Pfam" id="PF07985"/>
    </source>
</evidence>
<dbReference type="InterPro" id="IPR036249">
    <property type="entry name" value="Thioredoxin-like_sf"/>
</dbReference>
<feature type="domain" description="Glutaredoxin" evidence="3">
    <location>
        <begin position="382"/>
        <end position="447"/>
    </location>
</feature>
<dbReference type="EMBL" id="CAADRP010001707">
    <property type="protein sequence ID" value="VFU49323.1"/>
    <property type="molecule type" value="Genomic_DNA"/>
</dbReference>
<evidence type="ECO:0000256" key="2">
    <source>
        <dbReference type="SAM" id="MobiDB-lite"/>
    </source>
</evidence>
<protein>
    <submittedName>
        <fullName evidence="5">Uncharacterized protein</fullName>
    </submittedName>
</protein>
<dbReference type="InterPro" id="IPR012942">
    <property type="entry name" value="SRR1-like"/>
</dbReference>
<dbReference type="Pfam" id="PF00462">
    <property type="entry name" value="Glutaredoxin"/>
    <property type="match status" value="1"/>
</dbReference>
<dbReference type="SUPFAM" id="SSF52833">
    <property type="entry name" value="Thioredoxin-like"/>
    <property type="match status" value="1"/>
</dbReference>
<proteinExistence type="inferred from homology"/>
<dbReference type="GO" id="GO:0005737">
    <property type="term" value="C:cytoplasm"/>
    <property type="evidence" value="ECO:0007669"/>
    <property type="project" value="TreeGrafter"/>
</dbReference>
<dbReference type="InterPro" id="IPR040044">
    <property type="entry name" value="SRR1L"/>
</dbReference>
<dbReference type="InterPro" id="IPR002109">
    <property type="entry name" value="Glutaredoxin"/>
</dbReference>
<evidence type="ECO:0000313" key="5">
    <source>
        <dbReference type="EMBL" id="VFU49323.1"/>
    </source>
</evidence>
<name>A0A6N2M5S2_SALVM</name>
<sequence length="525" mass="60066">MEASAKLDLDKHTKNEDCTVWISSRTNSTPEAKQRSWVPAEPESDPDRELKLIQKMGICIKKVESSQFYQNFLEQVEDPDILNSFHKVLGLKLKMPMVIYGIGSIESYETPRFQLSLAILMKRKFDWIGDMEVFDPILSATESRVLESLGCSVLSVNEHGRRRVTMPTLFYMPHCEAELYNNLLQANWELELLNHIVLFGNSFEMYEFLSEIKKSFVVDSTGHILAARKFTDEYVIKIASDDYLTAFHDSSWHFFSPTLDTELLLNQEITPNSKPATKNTTSSSIFNRSVTIHSTSMAKSYLQTTSRFYNSFESMKGKVKKLRSLFETPKPQIPNPDELQIQATHKLQSLKSMGPEYNRFPSFGFINNSNIRLPGTEDRIVVYLTSLRGVRRTYEDCYAVRMIFRGFRVWIDERDVSMDSAYKKELQSVLGEKNVSLPQVFIKGDHVGGAEVIKQMFETGELVRVLDRFPRQKPGFVCEGCGDARFVPCGNCSGSRKLFDEDEGVLKRCLECNENGLIRCPDCCS</sequence>
<dbReference type="PROSITE" id="PS51354">
    <property type="entry name" value="GLUTAREDOXIN_2"/>
    <property type="match status" value="1"/>
</dbReference>
<dbReference type="PANTHER" id="PTHR28626:SF3">
    <property type="entry name" value="SRR1-LIKE PROTEIN"/>
    <property type="match status" value="1"/>
</dbReference>
<comment type="similarity">
    <text evidence="1">Belongs to the SRR1 family.</text>
</comment>
<reference evidence="5" key="1">
    <citation type="submission" date="2019-03" db="EMBL/GenBank/DDBJ databases">
        <authorList>
            <person name="Mank J."/>
            <person name="Almeida P."/>
        </authorList>
    </citation>
    <scope>NUCLEOTIDE SEQUENCE</scope>
    <source>
        <strain evidence="5">78183</strain>
    </source>
</reference>
<dbReference type="AlphaFoldDB" id="A0A6N2M5S2"/>
<gene>
    <name evidence="5" type="ORF">SVIM_LOCUS324973</name>
</gene>
<accession>A0A6N2M5S2</accession>
<dbReference type="Pfam" id="PF23733">
    <property type="entry name" value="GRXCR1-2_C"/>
    <property type="match status" value="1"/>
</dbReference>
<feature type="compositionally biased region" description="Polar residues" evidence="2">
    <location>
        <begin position="21"/>
        <end position="31"/>
    </location>
</feature>
<evidence type="ECO:0000256" key="1">
    <source>
        <dbReference type="ARBA" id="ARBA00009856"/>
    </source>
</evidence>
<dbReference type="Pfam" id="PF07985">
    <property type="entry name" value="SRR1"/>
    <property type="match status" value="1"/>
</dbReference>
<dbReference type="CDD" id="cd03031">
    <property type="entry name" value="GRX_GRX_like"/>
    <property type="match status" value="1"/>
</dbReference>
<feature type="domain" description="SRR1-like" evidence="4">
    <location>
        <begin position="96"/>
        <end position="254"/>
    </location>
</feature>
<evidence type="ECO:0000259" key="3">
    <source>
        <dbReference type="Pfam" id="PF00462"/>
    </source>
</evidence>
<dbReference type="Gene3D" id="3.40.30.10">
    <property type="entry name" value="Glutaredoxin"/>
    <property type="match status" value="1"/>
</dbReference>
<dbReference type="PANTHER" id="PTHR28626">
    <property type="entry name" value="SRR1-LIKE PROTEIN"/>
    <property type="match status" value="1"/>
</dbReference>
<organism evidence="5">
    <name type="scientific">Salix viminalis</name>
    <name type="common">Common osier</name>
    <name type="synonym">Basket willow</name>
    <dbReference type="NCBI Taxonomy" id="40686"/>
    <lineage>
        <taxon>Eukaryota</taxon>
        <taxon>Viridiplantae</taxon>
        <taxon>Streptophyta</taxon>
        <taxon>Embryophyta</taxon>
        <taxon>Tracheophyta</taxon>
        <taxon>Spermatophyta</taxon>
        <taxon>Magnoliopsida</taxon>
        <taxon>eudicotyledons</taxon>
        <taxon>Gunneridae</taxon>
        <taxon>Pentapetalae</taxon>
        <taxon>rosids</taxon>
        <taxon>fabids</taxon>
        <taxon>Malpighiales</taxon>
        <taxon>Salicaceae</taxon>
        <taxon>Saliceae</taxon>
        <taxon>Salix</taxon>
    </lineage>
</organism>
<feature type="region of interest" description="Disordered" evidence="2">
    <location>
        <begin position="21"/>
        <end position="45"/>
    </location>
</feature>
<dbReference type="GO" id="GO:0005634">
    <property type="term" value="C:nucleus"/>
    <property type="evidence" value="ECO:0007669"/>
    <property type="project" value="TreeGrafter"/>
</dbReference>